<comment type="function">
    <text evidence="17">Catalyzes the dehydration of the S-form of NAD(P)HX at the expense of ADP, which is converted to AMP. Together with NAD(P)HX epimerase, which catalyzes the epimerization of the S- and R-forms, the enzyme allows the repair of both epimers of NAD(P)HX, a damaged form of NAD(P)H that is a result of enzymatic or heat-dependent hydration.</text>
</comment>
<evidence type="ECO:0000256" key="11">
    <source>
        <dbReference type="ARBA" id="ARBA00023235"/>
    </source>
</evidence>
<comment type="function">
    <text evidence="18">Catalyzes the epimerization of the S- and R-forms of NAD(P)HX, a damaged form of NAD(P)H that is a result of enzymatic or heat-dependent hydration. This is a prerequisite for the S-specific NAD(P)H-hydrate dehydratase to allow the repair of both epimers of NAD(P)HX.</text>
</comment>
<dbReference type="InterPro" id="IPR036652">
    <property type="entry name" value="YjeF_N_dom_sf"/>
</dbReference>
<keyword evidence="11 18" id="KW-0413">Isomerase</keyword>
<feature type="binding site" evidence="18">
    <location>
        <position position="117"/>
    </location>
    <ligand>
        <name>K(+)</name>
        <dbReference type="ChEBI" id="CHEBI:29103"/>
    </ligand>
</feature>
<evidence type="ECO:0000259" key="21">
    <source>
        <dbReference type="PROSITE" id="PS51385"/>
    </source>
</evidence>
<comment type="catalytic activity">
    <reaction evidence="2 18 19">
        <text>(6R)-NADPHX = (6S)-NADPHX</text>
        <dbReference type="Rhea" id="RHEA:32227"/>
        <dbReference type="ChEBI" id="CHEBI:64076"/>
        <dbReference type="ChEBI" id="CHEBI:64077"/>
        <dbReference type="EC" id="5.1.99.6"/>
    </reaction>
</comment>
<feature type="binding site" evidence="17">
    <location>
        <position position="310"/>
    </location>
    <ligand>
        <name>(6S)-NADPHX</name>
        <dbReference type="ChEBI" id="CHEBI:64076"/>
    </ligand>
</feature>
<evidence type="ECO:0000256" key="15">
    <source>
        <dbReference type="ARBA" id="ARBA00048238"/>
    </source>
</evidence>
<feature type="binding site" evidence="18">
    <location>
        <position position="154"/>
    </location>
    <ligand>
        <name>(6S)-NADPHX</name>
        <dbReference type="ChEBI" id="CHEBI:64076"/>
    </ligand>
</feature>
<feature type="binding site" evidence="17">
    <location>
        <position position="429"/>
    </location>
    <ligand>
        <name>AMP</name>
        <dbReference type="ChEBI" id="CHEBI:456215"/>
    </ligand>
</feature>
<dbReference type="EC" id="4.2.1.136" evidence="19"/>
<evidence type="ECO:0000256" key="9">
    <source>
        <dbReference type="ARBA" id="ARBA00022958"/>
    </source>
</evidence>
<evidence type="ECO:0000259" key="20">
    <source>
        <dbReference type="PROSITE" id="PS51383"/>
    </source>
</evidence>
<evidence type="ECO:0000256" key="18">
    <source>
        <dbReference type="HAMAP-Rule" id="MF_01966"/>
    </source>
</evidence>
<dbReference type="PROSITE" id="PS51383">
    <property type="entry name" value="YJEF_C_3"/>
    <property type="match status" value="1"/>
</dbReference>
<comment type="similarity">
    <text evidence="3 19">In the N-terminal section; belongs to the NnrE/AIBP family.</text>
</comment>
<dbReference type="EC" id="5.1.99.6" evidence="19"/>
<organism evidence="22 23">
    <name type="scientific">Azonexus hydrophilus</name>
    <dbReference type="NCBI Taxonomy" id="418702"/>
    <lineage>
        <taxon>Bacteria</taxon>
        <taxon>Pseudomonadati</taxon>
        <taxon>Pseudomonadota</taxon>
        <taxon>Betaproteobacteria</taxon>
        <taxon>Rhodocyclales</taxon>
        <taxon>Azonexaceae</taxon>
        <taxon>Azonexus</taxon>
    </lineage>
</organism>
<comment type="function">
    <text evidence="14 19">Bifunctional enzyme that catalyzes the epimerization of the S- and R-forms of NAD(P)HX and the dehydration of the S-form of NAD(P)HX at the expense of ADP, which is converted to AMP. This allows the repair of both epimers of NAD(P)HX, a damaged form of NAD(P)H that is a result of enzymatic or heat-dependent hydration.</text>
</comment>
<evidence type="ECO:0000256" key="19">
    <source>
        <dbReference type="PIRNR" id="PIRNR017184"/>
    </source>
</evidence>
<dbReference type="InterPro" id="IPR030677">
    <property type="entry name" value="Nnr"/>
</dbReference>
<dbReference type="InterPro" id="IPR017953">
    <property type="entry name" value="Carbohydrate_kinase_pred_CS"/>
</dbReference>
<dbReference type="RefSeq" id="WP_341743006.1">
    <property type="nucleotide sequence ID" value="NZ_CP151406.1"/>
</dbReference>
<comment type="similarity">
    <text evidence="17">Belongs to the NnrD/CARKD family.</text>
</comment>
<dbReference type="Pfam" id="PF03853">
    <property type="entry name" value="YjeF_N"/>
    <property type="match status" value="1"/>
</dbReference>
<dbReference type="HAMAP" id="MF_01965">
    <property type="entry name" value="NADHX_dehydratase"/>
    <property type="match status" value="1"/>
</dbReference>
<dbReference type="Gene3D" id="3.40.50.10260">
    <property type="entry name" value="YjeF N-terminal domain"/>
    <property type="match status" value="1"/>
</dbReference>
<evidence type="ECO:0000256" key="1">
    <source>
        <dbReference type="ARBA" id="ARBA00000013"/>
    </source>
</evidence>
<dbReference type="PIRSF" id="PIRSF017184">
    <property type="entry name" value="Nnr"/>
    <property type="match status" value="1"/>
</dbReference>
<comment type="similarity">
    <text evidence="18">Belongs to the NnrE/AIBP family.</text>
</comment>
<feature type="domain" description="YjeF N-terminal" evidence="21">
    <location>
        <begin position="1"/>
        <end position="211"/>
    </location>
</feature>
<evidence type="ECO:0000256" key="13">
    <source>
        <dbReference type="ARBA" id="ARBA00023268"/>
    </source>
</evidence>
<evidence type="ECO:0000256" key="3">
    <source>
        <dbReference type="ARBA" id="ARBA00006001"/>
    </source>
</evidence>
<keyword evidence="9 18" id="KW-0630">Potassium</keyword>
<accession>A0ABZ2XFK9</accession>
<evidence type="ECO:0000256" key="6">
    <source>
        <dbReference type="ARBA" id="ARBA00022741"/>
    </source>
</evidence>
<dbReference type="SUPFAM" id="SSF64153">
    <property type="entry name" value="YjeF N-terminal domain-like"/>
    <property type="match status" value="1"/>
</dbReference>
<dbReference type="SUPFAM" id="SSF53613">
    <property type="entry name" value="Ribokinase-like"/>
    <property type="match status" value="1"/>
</dbReference>
<dbReference type="InterPro" id="IPR004443">
    <property type="entry name" value="YjeF_N_dom"/>
</dbReference>
<feature type="binding site" evidence="17">
    <location>
        <position position="430"/>
    </location>
    <ligand>
        <name>(6S)-NADPHX</name>
        <dbReference type="ChEBI" id="CHEBI:64076"/>
    </ligand>
</feature>
<comment type="catalytic activity">
    <reaction evidence="15 17 19">
        <text>(6S)-NADHX + ADP = AMP + phosphate + NADH + H(+)</text>
        <dbReference type="Rhea" id="RHEA:32223"/>
        <dbReference type="ChEBI" id="CHEBI:15378"/>
        <dbReference type="ChEBI" id="CHEBI:43474"/>
        <dbReference type="ChEBI" id="CHEBI:57945"/>
        <dbReference type="ChEBI" id="CHEBI:64074"/>
        <dbReference type="ChEBI" id="CHEBI:456215"/>
        <dbReference type="ChEBI" id="CHEBI:456216"/>
        <dbReference type="EC" id="4.2.1.136"/>
    </reaction>
</comment>
<evidence type="ECO:0000256" key="17">
    <source>
        <dbReference type="HAMAP-Rule" id="MF_01965"/>
    </source>
</evidence>
<feature type="binding site" evidence="18">
    <location>
        <position position="157"/>
    </location>
    <ligand>
        <name>K(+)</name>
        <dbReference type="ChEBI" id="CHEBI:29103"/>
    </ligand>
</feature>
<dbReference type="PROSITE" id="PS51385">
    <property type="entry name" value="YJEF_N"/>
    <property type="match status" value="1"/>
</dbReference>
<proteinExistence type="inferred from homology"/>
<comment type="catalytic activity">
    <reaction evidence="1 18 19">
        <text>(6R)-NADHX = (6S)-NADHX</text>
        <dbReference type="Rhea" id="RHEA:32215"/>
        <dbReference type="ChEBI" id="CHEBI:64074"/>
        <dbReference type="ChEBI" id="CHEBI:64075"/>
        <dbReference type="EC" id="5.1.99.6"/>
    </reaction>
</comment>
<dbReference type="InterPro" id="IPR029056">
    <property type="entry name" value="Ribokinase-like"/>
</dbReference>
<keyword evidence="12 17" id="KW-0456">Lyase</keyword>
<comment type="subunit">
    <text evidence="17">Homotetramer.</text>
</comment>
<evidence type="ECO:0000256" key="7">
    <source>
        <dbReference type="ARBA" id="ARBA00022840"/>
    </source>
</evidence>
<comment type="catalytic activity">
    <reaction evidence="16 17 19">
        <text>(6S)-NADPHX + ADP = AMP + phosphate + NADPH + H(+)</text>
        <dbReference type="Rhea" id="RHEA:32235"/>
        <dbReference type="ChEBI" id="CHEBI:15378"/>
        <dbReference type="ChEBI" id="CHEBI:43474"/>
        <dbReference type="ChEBI" id="CHEBI:57783"/>
        <dbReference type="ChEBI" id="CHEBI:64076"/>
        <dbReference type="ChEBI" id="CHEBI:456215"/>
        <dbReference type="ChEBI" id="CHEBI:456216"/>
        <dbReference type="EC" id="4.2.1.136"/>
    </reaction>
</comment>
<dbReference type="Gene3D" id="3.40.1190.20">
    <property type="match status" value="1"/>
</dbReference>
<keyword evidence="13" id="KW-0511">Multifunctional enzyme</keyword>
<feature type="domain" description="YjeF C-terminal" evidence="20">
    <location>
        <begin position="219"/>
        <end position="490"/>
    </location>
</feature>
<dbReference type="InterPro" id="IPR000631">
    <property type="entry name" value="CARKD"/>
</dbReference>
<comment type="cofactor">
    <cofactor evidence="18 19">
        <name>K(+)</name>
        <dbReference type="ChEBI" id="CHEBI:29103"/>
    </cofactor>
    <text evidence="18 19">Binds 1 potassium ion per subunit.</text>
</comment>
<dbReference type="EMBL" id="CP151406">
    <property type="protein sequence ID" value="WZJ20175.1"/>
    <property type="molecule type" value="Genomic_DNA"/>
</dbReference>
<keyword evidence="5 18" id="KW-0479">Metal-binding</keyword>
<protein>
    <recommendedName>
        <fullName evidence="19">Bifunctional NAD(P)H-hydrate repair enzyme</fullName>
    </recommendedName>
    <alternativeName>
        <fullName evidence="19">Nicotinamide nucleotide repair protein</fullName>
    </alternativeName>
    <domain>
        <recommendedName>
            <fullName evidence="19">ADP-dependent (S)-NAD(P)H-hydrate dehydratase</fullName>
            <ecNumber evidence="19">4.2.1.136</ecNumber>
        </recommendedName>
        <alternativeName>
            <fullName evidence="19">ADP-dependent NAD(P)HX dehydratase</fullName>
        </alternativeName>
    </domain>
    <domain>
        <recommendedName>
            <fullName evidence="19">NAD(P)H-hydrate epimerase</fullName>
            <ecNumber evidence="19">5.1.99.6</ecNumber>
        </recommendedName>
    </domain>
</protein>
<evidence type="ECO:0000256" key="16">
    <source>
        <dbReference type="ARBA" id="ARBA00049209"/>
    </source>
</evidence>
<dbReference type="CDD" id="cd01171">
    <property type="entry name" value="YXKO-related"/>
    <property type="match status" value="1"/>
</dbReference>
<dbReference type="NCBIfam" id="TIGR00197">
    <property type="entry name" value="yjeF_nterm"/>
    <property type="match status" value="1"/>
</dbReference>
<name>A0ABZ2XFK9_9RHOO</name>
<dbReference type="Pfam" id="PF01256">
    <property type="entry name" value="Carb_kinase"/>
    <property type="match status" value="1"/>
</dbReference>
<comment type="similarity">
    <text evidence="4 19">In the C-terminal section; belongs to the NnrD/CARKD family.</text>
</comment>
<evidence type="ECO:0000256" key="12">
    <source>
        <dbReference type="ARBA" id="ARBA00023239"/>
    </source>
</evidence>
<keyword evidence="7 17" id="KW-0067">ATP-binding</keyword>
<keyword evidence="6 17" id="KW-0547">Nucleotide-binding</keyword>
<feature type="binding site" evidence="17">
    <location>
        <position position="363"/>
    </location>
    <ligand>
        <name>(6S)-NADPHX</name>
        <dbReference type="ChEBI" id="CHEBI:64076"/>
    </ligand>
</feature>
<evidence type="ECO:0000256" key="10">
    <source>
        <dbReference type="ARBA" id="ARBA00023027"/>
    </source>
</evidence>
<feature type="binding site" evidence="18">
    <location>
        <begin position="54"/>
        <end position="58"/>
    </location>
    <ligand>
        <name>(6S)-NADPHX</name>
        <dbReference type="ChEBI" id="CHEBI:64076"/>
    </ligand>
</feature>
<keyword evidence="8 17" id="KW-0521">NADP</keyword>
<evidence type="ECO:0000256" key="4">
    <source>
        <dbReference type="ARBA" id="ARBA00009524"/>
    </source>
</evidence>
<dbReference type="Proteomes" id="UP001479520">
    <property type="component" value="Chromosome"/>
</dbReference>
<evidence type="ECO:0000313" key="23">
    <source>
        <dbReference type="Proteomes" id="UP001479520"/>
    </source>
</evidence>
<evidence type="ECO:0000256" key="2">
    <source>
        <dbReference type="ARBA" id="ARBA00000909"/>
    </source>
</evidence>
<feature type="binding site" evidence="17">
    <location>
        <begin position="400"/>
        <end position="404"/>
    </location>
    <ligand>
        <name>AMP</name>
        <dbReference type="ChEBI" id="CHEBI:456215"/>
    </ligand>
</feature>
<feature type="binding site" evidence="18">
    <location>
        <position position="132"/>
    </location>
    <ligand>
        <name>(6S)-NADPHX</name>
        <dbReference type="ChEBI" id="CHEBI:64076"/>
    </ligand>
</feature>
<evidence type="ECO:0000256" key="8">
    <source>
        <dbReference type="ARBA" id="ARBA00022857"/>
    </source>
</evidence>
<dbReference type="PANTHER" id="PTHR12592:SF0">
    <property type="entry name" value="ATP-DEPENDENT (S)-NAD(P)H-HYDRATE DEHYDRATASE"/>
    <property type="match status" value="1"/>
</dbReference>
<feature type="binding site" evidence="18">
    <location>
        <begin position="121"/>
        <end position="127"/>
    </location>
    <ligand>
        <name>(6S)-NADPHX</name>
        <dbReference type="ChEBI" id="CHEBI:64076"/>
    </ligand>
</feature>
<feature type="binding site" evidence="17">
    <location>
        <position position="254"/>
    </location>
    <ligand>
        <name>(6S)-NADPHX</name>
        <dbReference type="ChEBI" id="CHEBI:64076"/>
    </ligand>
</feature>
<gene>
    <name evidence="18" type="primary">nnrE</name>
    <name evidence="17" type="synonym">nnrD</name>
    <name evidence="22" type="ORF">AADV58_09395</name>
</gene>
<reference evidence="22 23" key="1">
    <citation type="submission" date="2024-04" db="EMBL/GenBank/DDBJ databases">
        <title>Dissimilatory iodate-reducing microorganisms contribute to the enrichment of iodine in groundwater.</title>
        <authorList>
            <person name="Jiang Z."/>
        </authorList>
    </citation>
    <scope>NUCLEOTIDE SEQUENCE [LARGE SCALE GENOMIC DNA]</scope>
    <source>
        <strain evidence="22 23">NCP973</strain>
    </source>
</reference>
<dbReference type="NCBIfam" id="TIGR00196">
    <property type="entry name" value="yjeF_cterm"/>
    <property type="match status" value="1"/>
</dbReference>
<dbReference type="HAMAP" id="MF_01966">
    <property type="entry name" value="NADHX_epimerase"/>
    <property type="match status" value="1"/>
</dbReference>
<sequence length="492" mass="51318">MDTRLLLSPSLRRIEARHADLPLMQRAGQAAADLASQLAGERNRPILVLAGPGNNGGDAFEAARLLRQRFFDVRVLFAGQAEQLPADAAAACRRFTDAGGEFSLTLEDERHWGLIIDGLFGIGLKRAPEGIYAEWIALANRLARRDGCALLALDCPSGLDADTGNRPGICIEATHTLTFIAGKPGLLTADGPDHCGEIAIATLDLETTGADPADGHTVSRQDFAGRLKPRRRNSHKGSFGGVGIIGGGKSMSGAALLAGRAALKLGAGRVYLGLLDPDGPSVDLVQPELMIRRIDTLFQADLQALVCGPGLGTAGNAADCVEQALKCPLPLVLDADALNILASDGRLEGNLYNRVAPAILTPHPAEAGRLLGASTREVQLDRIAAAREMAARYGCPVALKGCGTIVAGPDGRWWINTTGNPGMATAGMGDVLSGMIATLLAQQWPAEQALLAAVHLHGAAADRLAADGIGPVGLTAGEVIDSARCLVNDWLR</sequence>
<evidence type="ECO:0000256" key="5">
    <source>
        <dbReference type="ARBA" id="ARBA00022723"/>
    </source>
</evidence>
<comment type="cofactor">
    <cofactor evidence="17">
        <name>Mg(2+)</name>
        <dbReference type="ChEBI" id="CHEBI:18420"/>
    </cofactor>
</comment>
<evidence type="ECO:0000256" key="14">
    <source>
        <dbReference type="ARBA" id="ARBA00025153"/>
    </source>
</evidence>
<dbReference type="PANTHER" id="PTHR12592">
    <property type="entry name" value="ATP-DEPENDENT (S)-NAD(P)H-HYDRATE DEHYDRATASE FAMILY MEMBER"/>
    <property type="match status" value="1"/>
</dbReference>
<keyword evidence="10 17" id="KW-0520">NAD</keyword>
<evidence type="ECO:0000313" key="22">
    <source>
        <dbReference type="EMBL" id="WZJ20175.1"/>
    </source>
</evidence>
<dbReference type="PROSITE" id="PS01050">
    <property type="entry name" value="YJEF_C_2"/>
    <property type="match status" value="1"/>
</dbReference>
<feature type="binding site" evidence="18">
    <location>
        <position position="55"/>
    </location>
    <ligand>
        <name>K(+)</name>
        <dbReference type="ChEBI" id="CHEBI:29103"/>
    </ligand>
</feature>
<keyword evidence="23" id="KW-1185">Reference proteome</keyword>